<reference evidence="1 2" key="1">
    <citation type="submission" date="2022-03" db="EMBL/GenBank/DDBJ databases">
        <title>Parvoviruses in chickens.</title>
        <authorList>
            <person name="Sarker S."/>
        </authorList>
    </citation>
    <scope>NUCLEOTIDE SEQUENCE [LARGE SCALE GENOMIC DNA]</scope>
    <source>
        <strain evidence="1 2">AU/VIC/PV4</strain>
    </source>
</reference>
<dbReference type="Proteomes" id="UP001183950">
    <property type="component" value="Segment"/>
</dbReference>
<evidence type="ECO:0000313" key="1">
    <source>
        <dbReference type="EMBL" id="UOH27025.1"/>
    </source>
</evidence>
<accession>A0ABY4D5S4</accession>
<organism evidence="1 2">
    <name type="scientific">Chaphamaparvovirus galliform4</name>
    <dbReference type="NCBI Taxonomy" id="3052109"/>
    <lineage>
        <taxon>Viruses</taxon>
        <taxon>Monodnaviria</taxon>
        <taxon>Shotokuvirae</taxon>
        <taxon>Cossaviricota</taxon>
        <taxon>Quintoviricetes</taxon>
        <taxon>Piccovirales</taxon>
        <taxon>Parvoviridae</taxon>
        <taxon>Hamaparvovirinae</taxon>
        <taxon>Chaphamaparvovirus</taxon>
        <taxon>Chaphamaparvovirus galliform7</taxon>
    </lineage>
</organism>
<proteinExistence type="predicted"/>
<protein>
    <submittedName>
        <fullName evidence="1">Nonstructural protein 3</fullName>
    </submittedName>
</protein>
<evidence type="ECO:0000313" key="2">
    <source>
        <dbReference type="Proteomes" id="UP001183950"/>
    </source>
</evidence>
<keyword evidence="2" id="KW-1185">Reference proteome</keyword>
<dbReference type="EMBL" id="OM920501">
    <property type="protein sequence ID" value="UOH27025.1"/>
    <property type="molecule type" value="Genomic_DNA"/>
</dbReference>
<sequence length="147" mass="16468">MAGFGSSTGFTLLVWVDPESYRLQNLAEEQRIAKKKEMLEDTVTLLCGRWGMEGTCLEDRGDLYAFFSCSKFVVSSATIIRALGDLSSCVKFHRGGPADKAEFLIRYRQCLQKYNVQDKVSDAFSGGEYEGNSVGTNWNANKRPRTK</sequence>
<name>A0ABY4D5S4_9VIRU</name>